<dbReference type="GO" id="GO:0070043">
    <property type="term" value="F:rRNA (guanine-N7-)-methyltransferase activity"/>
    <property type="evidence" value="ECO:0007669"/>
    <property type="project" value="UniProtKB-UniRule"/>
</dbReference>
<evidence type="ECO:0000256" key="1">
    <source>
        <dbReference type="ARBA" id="ARBA00022490"/>
    </source>
</evidence>
<dbReference type="InterPro" id="IPR003682">
    <property type="entry name" value="rRNA_ssu_MeTfrase_G"/>
</dbReference>
<dbReference type="EC" id="2.1.1.-" evidence="6"/>
<evidence type="ECO:0000256" key="2">
    <source>
        <dbReference type="ARBA" id="ARBA00022552"/>
    </source>
</evidence>
<dbReference type="AlphaFoldDB" id="A0A6G9HGV0"/>
<dbReference type="GO" id="GO:0005829">
    <property type="term" value="C:cytosol"/>
    <property type="evidence" value="ECO:0007669"/>
    <property type="project" value="TreeGrafter"/>
</dbReference>
<reference evidence="7" key="1">
    <citation type="journal article" date="2020" name="J. ISSAAS">
        <title>Lactobacilli and other gastrointestinal microbiota of Peromyscus leucopus, reservoir host for agents of Lyme disease and other zoonoses in North America.</title>
        <authorList>
            <person name="Milovic A."/>
            <person name="Bassam K."/>
            <person name="Shao H."/>
            <person name="Chatzistamou I."/>
            <person name="Tufts D.M."/>
            <person name="Diuk-Wasser M."/>
            <person name="Barbour A.G."/>
        </authorList>
    </citation>
    <scope>NUCLEOTIDE SEQUENCE</scope>
    <source>
        <strain evidence="7">LL85</strain>
    </source>
</reference>
<keyword evidence="5 6" id="KW-0949">S-adenosyl-L-methionine</keyword>
<keyword evidence="1 6" id="KW-0963">Cytoplasm</keyword>
<dbReference type="PANTHER" id="PTHR31760">
    <property type="entry name" value="S-ADENOSYL-L-METHIONINE-DEPENDENT METHYLTRANSFERASES SUPERFAMILY PROTEIN"/>
    <property type="match status" value="1"/>
</dbReference>
<comment type="similarity">
    <text evidence="6">Belongs to the methyltransferase superfamily. RNA methyltransferase RsmG family.</text>
</comment>
<dbReference type="Pfam" id="PF02527">
    <property type="entry name" value="GidB"/>
    <property type="match status" value="1"/>
</dbReference>
<evidence type="ECO:0000313" key="7">
    <source>
        <dbReference type="EMBL" id="QIQ09924.1"/>
    </source>
</evidence>
<name>A0A6G9HGV0_9MOLU</name>
<keyword evidence="2 6" id="KW-0698">rRNA processing</keyword>
<comment type="function">
    <text evidence="6">Specifically methylates the N7 position of a guanine in 16S rRNA.</text>
</comment>
<evidence type="ECO:0000256" key="6">
    <source>
        <dbReference type="HAMAP-Rule" id="MF_00074"/>
    </source>
</evidence>
<organism evidence="7">
    <name type="scientific">uncultured Mycoplasmataceae bacterium</name>
    <dbReference type="NCBI Taxonomy" id="300027"/>
    <lineage>
        <taxon>Bacteria</taxon>
        <taxon>Bacillati</taxon>
        <taxon>Mycoplasmatota</taxon>
        <taxon>Mollicutes</taxon>
        <taxon>Mycoplasmataceae</taxon>
        <taxon>environmental samples</taxon>
    </lineage>
</organism>
<dbReference type="Gene3D" id="3.40.50.150">
    <property type="entry name" value="Vaccinia Virus protein VP39"/>
    <property type="match status" value="1"/>
</dbReference>
<evidence type="ECO:0000256" key="3">
    <source>
        <dbReference type="ARBA" id="ARBA00022603"/>
    </source>
</evidence>
<dbReference type="SUPFAM" id="SSF53335">
    <property type="entry name" value="S-adenosyl-L-methionine-dependent methyltransferases"/>
    <property type="match status" value="1"/>
</dbReference>
<dbReference type="HAMAP" id="MF_00074">
    <property type="entry name" value="16SrRNA_methyltr_G"/>
    <property type="match status" value="1"/>
</dbReference>
<evidence type="ECO:0000256" key="5">
    <source>
        <dbReference type="ARBA" id="ARBA00022691"/>
    </source>
</evidence>
<feature type="binding site" evidence="6">
    <location>
        <position position="145"/>
    </location>
    <ligand>
        <name>S-adenosyl-L-methionine</name>
        <dbReference type="ChEBI" id="CHEBI:59789"/>
    </ligand>
</feature>
<sequence length="232" mass="26807">MNKEEFIKSVTDVFKNIDSNWINQIELYKVFLREYNKKVNLTRLDDEAKIYGSYFYESIIPYKTVDFNKINSLLDIGSGSGIPGIVLKILYPHINLTIIESNNKKTIFLNELIKELHLKNVKVITKRAEIIRPNEREMFDLVTSRAVASIKVMLELSTPYAKVGGQIIVPKSVNYKNETNGLNQLMSALDVSKEILTFTSLNDVIHNVLIFKKNKKTNYVYPREWTKIIKNA</sequence>
<accession>A0A6G9HGV0</accession>
<dbReference type="PANTHER" id="PTHR31760:SF0">
    <property type="entry name" value="S-ADENOSYL-L-METHIONINE-DEPENDENT METHYLTRANSFERASES SUPERFAMILY PROTEIN"/>
    <property type="match status" value="1"/>
</dbReference>
<feature type="binding site" evidence="6">
    <location>
        <position position="77"/>
    </location>
    <ligand>
        <name>S-adenosyl-L-methionine</name>
        <dbReference type="ChEBI" id="CHEBI:59789"/>
    </ligand>
</feature>
<proteinExistence type="inferred from homology"/>
<evidence type="ECO:0000256" key="4">
    <source>
        <dbReference type="ARBA" id="ARBA00022679"/>
    </source>
</evidence>
<comment type="subcellular location">
    <subcellularLocation>
        <location evidence="6">Cytoplasm</location>
    </subcellularLocation>
</comment>
<gene>
    <name evidence="6 7" type="primary">rsmG</name>
    <name evidence="7" type="ORF">PlMoll_0870</name>
</gene>
<keyword evidence="4 6" id="KW-0808">Transferase</keyword>
<dbReference type="EMBL" id="MN991199">
    <property type="protein sequence ID" value="QIQ09924.1"/>
    <property type="molecule type" value="Genomic_DNA"/>
</dbReference>
<keyword evidence="3 6" id="KW-0489">Methyltransferase</keyword>
<dbReference type="InterPro" id="IPR029063">
    <property type="entry name" value="SAM-dependent_MTases_sf"/>
</dbReference>
<feature type="binding site" evidence="6">
    <location>
        <begin position="128"/>
        <end position="129"/>
    </location>
    <ligand>
        <name>S-adenosyl-L-methionine</name>
        <dbReference type="ChEBI" id="CHEBI:59789"/>
    </ligand>
</feature>
<protein>
    <recommendedName>
        <fullName evidence="6">Ribosomal RNA small subunit methyltransferase G</fullName>
        <ecNumber evidence="6">2.1.1.-</ecNumber>
    </recommendedName>
    <alternativeName>
        <fullName evidence="6">16S rRNA 7-methylguanosine methyltransferase</fullName>
        <shortName evidence="6">16S rRNA m7G methyltransferase</shortName>
    </alternativeName>
</protein>
<comment type="caution">
    <text evidence="6">Lacks conserved residue(s) required for the propagation of feature annotation.</text>
</comment>
<dbReference type="NCBIfam" id="TIGR00138">
    <property type="entry name" value="rsmG_gidB"/>
    <property type="match status" value="1"/>
</dbReference>